<evidence type="ECO:0000256" key="7">
    <source>
        <dbReference type="ARBA" id="ARBA00022842"/>
    </source>
</evidence>
<comment type="cofactor">
    <cofactor evidence="9">
        <name>Mg(2+)</name>
        <dbReference type="ChEBI" id="CHEBI:18420"/>
    </cofactor>
    <cofactor evidence="9">
        <name>Mn(2+)</name>
        <dbReference type="ChEBI" id="CHEBI:29035"/>
    </cofactor>
    <text evidence="9">Probably binds two magnesium or manganese ions per subunit.</text>
</comment>
<dbReference type="Gene3D" id="3.60.10.10">
    <property type="entry name" value="Endonuclease/exonuclease/phosphatase"/>
    <property type="match status" value="1"/>
</dbReference>
<dbReference type="InterPro" id="IPR005135">
    <property type="entry name" value="Endo/exonuclease/phosphatase"/>
</dbReference>
<comment type="caution">
    <text evidence="12">The sequence shown here is derived from an EMBL/GenBank/DDBJ whole genome shotgun (WGS) entry which is preliminary data.</text>
</comment>
<comment type="similarity">
    <text evidence="2">Belongs to the DNA repair enzymes AP/ExoA family.</text>
</comment>
<dbReference type="CDD" id="cd09076">
    <property type="entry name" value="L1-EN"/>
    <property type="match status" value="1"/>
</dbReference>
<evidence type="ECO:0000256" key="4">
    <source>
        <dbReference type="ARBA" id="ARBA00022723"/>
    </source>
</evidence>
<evidence type="ECO:0000256" key="1">
    <source>
        <dbReference type="ARBA" id="ARBA00000493"/>
    </source>
</evidence>
<dbReference type="GO" id="GO:0046872">
    <property type="term" value="F:metal ion binding"/>
    <property type="evidence" value="ECO:0007669"/>
    <property type="project" value="UniProtKB-KW"/>
</dbReference>
<dbReference type="PANTHER" id="PTHR22748:SF4">
    <property type="entry name" value="DNA-(APURINIC OR APYRIMIDINIC SITE) ENDONUCLEASE 2"/>
    <property type="match status" value="1"/>
</dbReference>
<name>A0AAV7UZA5_PLEWA</name>
<evidence type="ECO:0000313" key="13">
    <source>
        <dbReference type="Proteomes" id="UP001066276"/>
    </source>
</evidence>
<dbReference type="GO" id="GO:0006284">
    <property type="term" value="P:base-excision repair"/>
    <property type="evidence" value="ECO:0007669"/>
    <property type="project" value="TreeGrafter"/>
</dbReference>
<dbReference type="PANTHER" id="PTHR22748">
    <property type="entry name" value="AP ENDONUCLEASE"/>
    <property type="match status" value="1"/>
</dbReference>
<keyword evidence="9" id="KW-0464">Manganese</keyword>
<feature type="binding site" evidence="9">
    <location>
        <position position="143"/>
    </location>
    <ligand>
        <name>Mg(2+)</name>
        <dbReference type="ChEBI" id="CHEBI:18420"/>
        <label>1</label>
    </ligand>
</feature>
<evidence type="ECO:0000256" key="2">
    <source>
        <dbReference type="ARBA" id="ARBA00007092"/>
    </source>
</evidence>
<evidence type="ECO:0000256" key="10">
    <source>
        <dbReference type="PIRSR" id="PIRSR604808-3"/>
    </source>
</evidence>
<dbReference type="EC" id="3.1.11.2" evidence="3"/>
<evidence type="ECO:0000256" key="5">
    <source>
        <dbReference type="ARBA" id="ARBA00022763"/>
    </source>
</evidence>
<proteinExistence type="inferred from homology"/>
<evidence type="ECO:0000256" key="6">
    <source>
        <dbReference type="ARBA" id="ARBA00022801"/>
    </source>
</evidence>
<evidence type="ECO:0000256" key="9">
    <source>
        <dbReference type="PIRSR" id="PIRSR604808-2"/>
    </source>
</evidence>
<feature type="domain" description="Endonuclease/exonuclease/phosphatase" evidence="11">
    <location>
        <begin position="7"/>
        <end position="154"/>
    </location>
</feature>
<evidence type="ECO:0000256" key="8">
    <source>
        <dbReference type="ARBA" id="ARBA00023204"/>
    </source>
</evidence>
<dbReference type="GO" id="GO:0005634">
    <property type="term" value="C:nucleus"/>
    <property type="evidence" value="ECO:0007669"/>
    <property type="project" value="TreeGrafter"/>
</dbReference>
<dbReference type="Proteomes" id="UP001066276">
    <property type="component" value="Chromosome 2_2"/>
</dbReference>
<keyword evidence="5" id="KW-0227">DNA damage</keyword>
<dbReference type="AlphaFoldDB" id="A0AAV7UZA5"/>
<feature type="binding site" evidence="9">
    <location>
        <position position="39"/>
    </location>
    <ligand>
        <name>Mg(2+)</name>
        <dbReference type="ChEBI" id="CHEBI:18420"/>
        <label>1</label>
    </ligand>
</feature>
<dbReference type="InterPro" id="IPR004808">
    <property type="entry name" value="AP_endonuc_1"/>
</dbReference>
<dbReference type="SUPFAM" id="SSF56219">
    <property type="entry name" value="DNase I-like"/>
    <property type="match status" value="1"/>
</dbReference>
<dbReference type="EMBL" id="JANPWB010000004">
    <property type="protein sequence ID" value="KAJ1193388.1"/>
    <property type="molecule type" value="Genomic_DNA"/>
</dbReference>
<feature type="binding site" evidence="9">
    <location>
        <position position="10"/>
    </location>
    <ligand>
        <name>Mg(2+)</name>
        <dbReference type="ChEBI" id="CHEBI:18420"/>
        <label>1</label>
    </ligand>
</feature>
<keyword evidence="6" id="KW-0378">Hydrolase</keyword>
<gene>
    <name evidence="12" type="ORF">NDU88_002686</name>
</gene>
<organism evidence="12 13">
    <name type="scientific">Pleurodeles waltl</name>
    <name type="common">Iberian ribbed newt</name>
    <dbReference type="NCBI Taxonomy" id="8319"/>
    <lineage>
        <taxon>Eukaryota</taxon>
        <taxon>Metazoa</taxon>
        <taxon>Chordata</taxon>
        <taxon>Craniata</taxon>
        <taxon>Vertebrata</taxon>
        <taxon>Euteleostomi</taxon>
        <taxon>Amphibia</taxon>
        <taxon>Batrachia</taxon>
        <taxon>Caudata</taxon>
        <taxon>Salamandroidea</taxon>
        <taxon>Salamandridae</taxon>
        <taxon>Pleurodelinae</taxon>
        <taxon>Pleurodeles</taxon>
    </lineage>
</organism>
<dbReference type="GO" id="GO:0003906">
    <property type="term" value="F:DNA-(apurinic or apyrimidinic site) endonuclease activity"/>
    <property type="evidence" value="ECO:0007669"/>
    <property type="project" value="TreeGrafter"/>
</dbReference>
<protein>
    <recommendedName>
        <fullName evidence="3">exodeoxyribonuclease III</fullName>
        <ecNumber evidence="3">3.1.11.2</ecNumber>
    </recommendedName>
</protein>
<keyword evidence="4 9" id="KW-0479">Metal-binding</keyword>
<dbReference type="GO" id="GO:0008311">
    <property type="term" value="F:double-stranded DNA 3'-5' DNA exonuclease activity"/>
    <property type="evidence" value="ECO:0007669"/>
    <property type="project" value="UniProtKB-EC"/>
</dbReference>
<dbReference type="GO" id="GO:0008081">
    <property type="term" value="F:phosphoric diester hydrolase activity"/>
    <property type="evidence" value="ECO:0007669"/>
    <property type="project" value="TreeGrafter"/>
</dbReference>
<feature type="binding site" evidence="9">
    <location>
        <position position="141"/>
    </location>
    <ligand>
        <name>Mg(2+)</name>
        <dbReference type="ChEBI" id="CHEBI:18420"/>
        <label>1</label>
    </ligand>
</feature>
<evidence type="ECO:0000313" key="12">
    <source>
        <dbReference type="EMBL" id="KAJ1193388.1"/>
    </source>
</evidence>
<comment type="catalytic activity">
    <reaction evidence="1">
        <text>Exonucleolytic cleavage in the 3'- to 5'-direction to yield nucleoside 5'-phosphates.</text>
        <dbReference type="EC" id="3.1.11.2"/>
    </reaction>
</comment>
<evidence type="ECO:0000256" key="3">
    <source>
        <dbReference type="ARBA" id="ARBA00012115"/>
    </source>
</evidence>
<evidence type="ECO:0000259" key="11">
    <source>
        <dbReference type="Pfam" id="PF03372"/>
    </source>
</evidence>
<keyword evidence="7 9" id="KW-0460">Magnesium</keyword>
<keyword evidence="8" id="KW-0234">DNA repair</keyword>
<feature type="site" description="Transition state stabilizer" evidence="10">
    <location>
        <position position="143"/>
    </location>
</feature>
<sequence>MTVVRCLTWNVHGLNDRRKARLVAAYVKRHEIYICMLQETHLVMTAEGRLKAGWVGEAHCSTYSGYARGVAILIRKWLQWRTRDVIVDPNGRYVLLSGTLLDRACRLVAVYGPNVDDPEFFLELWRLVESLGAGAVIWGGDFNVILDARMDRESVARMQHVSAAKSLAAVMQSGALVDLWRRTHGDVREETCERGALFGYTAEL</sequence>
<dbReference type="InterPro" id="IPR036691">
    <property type="entry name" value="Endo/exonu/phosph_ase_sf"/>
</dbReference>
<dbReference type="Pfam" id="PF03372">
    <property type="entry name" value="Exo_endo_phos"/>
    <property type="match status" value="1"/>
</dbReference>
<reference evidence="12" key="1">
    <citation type="journal article" date="2022" name="bioRxiv">
        <title>Sequencing and chromosome-scale assembly of the giantPleurodeles waltlgenome.</title>
        <authorList>
            <person name="Brown T."/>
            <person name="Elewa A."/>
            <person name="Iarovenko S."/>
            <person name="Subramanian E."/>
            <person name="Araus A.J."/>
            <person name="Petzold A."/>
            <person name="Susuki M."/>
            <person name="Suzuki K.-i.T."/>
            <person name="Hayashi T."/>
            <person name="Toyoda A."/>
            <person name="Oliveira C."/>
            <person name="Osipova E."/>
            <person name="Leigh N.D."/>
            <person name="Simon A."/>
            <person name="Yun M.H."/>
        </authorList>
    </citation>
    <scope>NUCLEOTIDE SEQUENCE</scope>
    <source>
        <strain evidence="12">20211129_DDA</strain>
        <tissue evidence="12">Liver</tissue>
    </source>
</reference>
<accession>A0AAV7UZA5</accession>
<keyword evidence="13" id="KW-1185">Reference proteome</keyword>